<dbReference type="Pfam" id="PF03372">
    <property type="entry name" value="Exo_endo_phos"/>
    <property type="match status" value="1"/>
</dbReference>
<evidence type="ECO:0000313" key="2">
    <source>
        <dbReference type="EMBL" id="MEU8133383.1"/>
    </source>
</evidence>
<keyword evidence="2" id="KW-0255">Endonuclease</keyword>
<dbReference type="SUPFAM" id="SSF56219">
    <property type="entry name" value="DNase I-like"/>
    <property type="match status" value="1"/>
</dbReference>
<organism evidence="2 3">
    <name type="scientific">Streptodolium elevatio</name>
    <dbReference type="NCBI Taxonomy" id="3157996"/>
    <lineage>
        <taxon>Bacteria</taxon>
        <taxon>Bacillati</taxon>
        <taxon>Actinomycetota</taxon>
        <taxon>Actinomycetes</taxon>
        <taxon>Kitasatosporales</taxon>
        <taxon>Streptomycetaceae</taxon>
        <taxon>Streptodolium</taxon>
    </lineage>
</organism>
<dbReference type="InterPro" id="IPR005135">
    <property type="entry name" value="Endo/exonuclease/phosphatase"/>
</dbReference>
<sequence>MGLADLDAVDGTGAGASGVVELRVLSYNVRSLRDDRRLLVRIIRHFEADIALVQEAPRFLLPGVQAEWLARSCGFAVAAGGAAATGPMVLVAPGIEVLEARNVLLPRTPGFHQRGIALARLAIAGARFAVGSTHLSLDAEERRWQADLVLTHLADLGEKYRILAGDMNEFPGHPGWDHLAAELQDGYAVAPWGREFTSPHRRPWRRIDGVFASEGVEFVRCGVPEDFTDAEYEAATDHRPVLATLRVPIG</sequence>
<dbReference type="EMBL" id="JBEZFP010000013">
    <property type="protein sequence ID" value="MEU8133383.1"/>
    <property type="molecule type" value="Genomic_DNA"/>
</dbReference>
<reference evidence="2 3" key="1">
    <citation type="submission" date="2024-06" db="EMBL/GenBank/DDBJ databases">
        <title>The Natural Products Discovery Center: Release of the First 8490 Sequenced Strains for Exploring Actinobacteria Biosynthetic Diversity.</title>
        <authorList>
            <person name="Kalkreuter E."/>
            <person name="Kautsar S.A."/>
            <person name="Yang D."/>
            <person name="Bader C.D."/>
            <person name="Teijaro C.N."/>
            <person name="Fluegel L."/>
            <person name="Davis C.M."/>
            <person name="Simpson J.R."/>
            <person name="Lauterbach L."/>
            <person name="Steele A.D."/>
            <person name="Gui C."/>
            <person name="Meng S."/>
            <person name="Li G."/>
            <person name="Viehrig K."/>
            <person name="Ye F."/>
            <person name="Su P."/>
            <person name="Kiefer A.F."/>
            <person name="Nichols A."/>
            <person name="Cepeda A.J."/>
            <person name="Yan W."/>
            <person name="Fan B."/>
            <person name="Jiang Y."/>
            <person name="Adhikari A."/>
            <person name="Zheng C.-J."/>
            <person name="Schuster L."/>
            <person name="Cowan T.M."/>
            <person name="Smanski M.J."/>
            <person name="Chevrette M.G."/>
            <person name="De Carvalho L.P.S."/>
            <person name="Shen B."/>
        </authorList>
    </citation>
    <scope>NUCLEOTIDE SEQUENCE [LARGE SCALE GENOMIC DNA]</scope>
    <source>
        <strain evidence="2 3">NPDC048946</strain>
    </source>
</reference>
<comment type="caution">
    <text evidence="2">The sequence shown here is derived from an EMBL/GenBank/DDBJ whole genome shotgun (WGS) entry which is preliminary data.</text>
</comment>
<keyword evidence="2" id="KW-0540">Nuclease</keyword>
<feature type="domain" description="Endonuclease/exonuclease/phosphatase" evidence="1">
    <location>
        <begin position="25"/>
        <end position="238"/>
    </location>
</feature>
<proteinExistence type="predicted"/>
<dbReference type="RefSeq" id="WP_358350759.1">
    <property type="nucleotide sequence ID" value="NZ_JBEZFP010000013.1"/>
</dbReference>
<dbReference type="Proteomes" id="UP001551482">
    <property type="component" value="Unassembled WGS sequence"/>
</dbReference>
<dbReference type="Gene3D" id="3.60.10.10">
    <property type="entry name" value="Endonuclease/exonuclease/phosphatase"/>
    <property type="match status" value="1"/>
</dbReference>
<name>A0ABV3DCA5_9ACTN</name>
<dbReference type="GO" id="GO:0004519">
    <property type="term" value="F:endonuclease activity"/>
    <property type="evidence" value="ECO:0007669"/>
    <property type="project" value="UniProtKB-KW"/>
</dbReference>
<accession>A0ABV3DCA5</accession>
<keyword evidence="3" id="KW-1185">Reference proteome</keyword>
<evidence type="ECO:0000259" key="1">
    <source>
        <dbReference type="Pfam" id="PF03372"/>
    </source>
</evidence>
<gene>
    <name evidence="2" type="ORF">AB0C36_07735</name>
</gene>
<dbReference type="InterPro" id="IPR036691">
    <property type="entry name" value="Endo/exonu/phosph_ase_sf"/>
</dbReference>
<evidence type="ECO:0000313" key="3">
    <source>
        <dbReference type="Proteomes" id="UP001551482"/>
    </source>
</evidence>
<keyword evidence="2" id="KW-0378">Hydrolase</keyword>
<protein>
    <submittedName>
        <fullName evidence="2">Endonuclease/exonuclease/phosphatase family protein</fullName>
    </submittedName>
</protein>